<keyword evidence="11" id="KW-0342">GTP-binding</keyword>
<dbReference type="SUPFAM" id="SSF111126">
    <property type="entry name" value="Ligand-binding domain in the NO signalling and Golgi transport"/>
    <property type="match status" value="1"/>
</dbReference>
<keyword evidence="6" id="KW-0349">Heme</keyword>
<dbReference type="InterPro" id="IPR011645">
    <property type="entry name" value="HNOB_dom_associated"/>
</dbReference>
<evidence type="ECO:0000313" key="18">
    <source>
        <dbReference type="Proteomes" id="UP001152747"/>
    </source>
</evidence>
<accession>A0A9P1IWE9</accession>
<name>A0A9P1IWE9_9PELO</name>
<evidence type="ECO:0000256" key="4">
    <source>
        <dbReference type="ARBA" id="ARBA00012202"/>
    </source>
</evidence>
<dbReference type="GO" id="GO:0008074">
    <property type="term" value="C:guanylate cyclase complex, soluble"/>
    <property type="evidence" value="ECO:0007669"/>
    <property type="project" value="TreeGrafter"/>
</dbReference>
<keyword evidence="13" id="KW-0141">cGMP biosynthesis</keyword>
<evidence type="ECO:0000256" key="1">
    <source>
        <dbReference type="ARBA" id="ARBA00001436"/>
    </source>
</evidence>
<proteinExistence type="inferred from homology"/>
<evidence type="ECO:0000256" key="11">
    <source>
        <dbReference type="ARBA" id="ARBA00023134"/>
    </source>
</evidence>
<dbReference type="Gene3D" id="3.30.450.260">
    <property type="entry name" value="Haem NO binding associated domain"/>
    <property type="match status" value="1"/>
</dbReference>
<dbReference type="Pfam" id="PF07700">
    <property type="entry name" value="HNOB"/>
    <property type="match status" value="1"/>
</dbReference>
<evidence type="ECO:0000256" key="13">
    <source>
        <dbReference type="ARBA" id="ARBA00023293"/>
    </source>
</evidence>
<feature type="compositionally biased region" description="Basic and acidic residues" evidence="15">
    <location>
        <begin position="721"/>
        <end position="735"/>
    </location>
</feature>
<dbReference type="GO" id="GO:0046872">
    <property type="term" value="F:metal ion binding"/>
    <property type="evidence" value="ECO:0007669"/>
    <property type="project" value="UniProtKB-KW"/>
</dbReference>
<keyword evidence="9" id="KW-0408">Iron</keyword>
<dbReference type="GO" id="GO:0070026">
    <property type="term" value="F:nitric oxide binding"/>
    <property type="evidence" value="ECO:0007669"/>
    <property type="project" value="TreeGrafter"/>
</dbReference>
<dbReference type="Proteomes" id="UP001152747">
    <property type="component" value="Unassembled WGS sequence"/>
</dbReference>
<evidence type="ECO:0000256" key="10">
    <source>
        <dbReference type="ARBA" id="ARBA00023054"/>
    </source>
</evidence>
<keyword evidence="8" id="KW-0547">Nucleotide-binding</keyword>
<evidence type="ECO:0000256" key="14">
    <source>
        <dbReference type="RuleBase" id="RU000405"/>
    </source>
</evidence>
<feature type="compositionally biased region" description="Basic and acidic residues" evidence="15">
    <location>
        <begin position="754"/>
        <end position="766"/>
    </location>
</feature>
<evidence type="ECO:0000256" key="12">
    <source>
        <dbReference type="ARBA" id="ARBA00023239"/>
    </source>
</evidence>
<evidence type="ECO:0000256" key="5">
    <source>
        <dbReference type="ARBA" id="ARBA00022490"/>
    </source>
</evidence>
<comment type="caution">
    <text evidence="17">The sequence shown here is derived from an EMBL/GenBank/DDBJ whole genome shotgun (WGS) entry which is preliminary data.</text>
</comment>
<dbReference type="PANTHER" id="PTHR45655">
    <property type="entry name" value="GUANYLATE CYCLASE SOLUBLE SUBUNIT BETA-2"/>
    <property type="match status" value="1"/>
</dbReference>
<dbReference type="GO" id="GO:0004383">
    <property type="term" value="F:guanylate cyclase activity"/>
    <property type="evidence" value="ECO:0007669"/>
    <property type="project" value="UniProtKB-EC"/>
</dbReference>
<dbReference type="InterPro" id="IPR038158">
    <property type="entry name" value="H-NOX_domain_sf"/>
</dbReference>
<dbReference type="Gene3D" id="3.90.1520.10">
    <property type="entry name" value="H-NOX domain"/>
    <property type="match status" value="1"/>
</dbReference>
<evidence type="ECO:0000256" key="7">
    <source>
        <dbReference type="ARBA" id="ARBA00022723"/>
    </source>
</evidence>
<dbReference type="InterPro" id="IPR042463">
    <property type="entry name" value="HNOB_dom_associated_sf"/>
</dbReference>
<evidence type="ECO:0000256" key="8">
    <source>
        <dbReference type="ARBA" id="ARBA00022741"/>
    </source>
</evidence>
<dbReference type="FunFam" id="3.30.450.260:FF:000007">
    <property type="entry name" value="Soluble guanylate cyclase gcy-33"/>
    <property type="match status" value="1"/>
</dbReference>
<dbReference type="EC" id="4.6.1.2" evidence="4"/>
<feature type="compositionally biased region" description="Basic and acidic residues" evidence="15">
    <location>
        <begin position="782"/>
        <end position="796"/>
    </location>
</feature>
<dbReference type="EMBL" id="CANHGI010000005">
    <property type="protein sequence ID" value="CAI5451387.1"/>
    <property type="molecule type" value="Genomic_DNA"/>
</dbReference>
<evidence type="ECO:0000256" key="9">
    <source>
        <dbReference type="ARBA" id="ARBA00023004"/>
    </source>
</evidence>
<evidence type="ECO:0000256" key="2">
    <source>
        <dbReference type="ARBA" id="ARBA00001971"/>
    </source>
</evidence>
<dbReference type="PANTHER" id="PTHR45655:SF8">
    <property type="entry name" value="SOLUBLE GUANYLATE CYCLASE GCY-33"/>
    <property type="match status" value="1"/>
</dbReference>
<dbReference type="PROSITE" id="PS00452">
    <property type="entry name" value="GUANYLATE_CYCLASE_1"/>
    <property type="match status" value="1"/>
</dbReference>
<dbReference type="Pfam" id="PF00211">
    <property type="entry name" value="Guanylate_cyc"/>
    <property type="match status" value="1"/>
</dbReference>
<feature type="compositionally biased region" description="Polar residues" evidence="15">
    <location>
        <begin position="736"/>
        <end position="753"/>
    </location>
</feature>
<dbReference type="GO" id="GO:0020037">
    <property type="term" value="F:heme binding"/>
    <property type="evidence" value="ECO:0007669"/>
    <property type="project" value="InterPro"/>
</dbReference>
<dbReference type="Gene3D" id="6.10.250.780">
    <property type="match status" value="1"/>
</dbReference>
<feature type="region of interest" description="Disordered" evidence="15">
    <location>
        <begin position="847"/>
        <end position="905"/>
    </location>
</feature>
<comment type="similarity">
    <text evidence="14">Belongs to the adenylyl cyclase class-4/guanylyl cyclase family.</text>
</comment>
<reference evidence="17" key="1">
    <citation type="submission" date="2022-11" db="EMBL/GenBank/DDBJ databases">
        <authorList>
            <person name="Kikuchi T."/>
        </authorList>
    </citation>
    <scope>NUCLEOTIDE SEQUENCE</scope>
    <source>
        <strain evidence="17">PS1010</strain>
    </source>
</reference>
<keyword evidence="18" id="KW-1185">Reference proteome</keyword>
<dbReference type="GO" id="GO:0019826">
    <property type="term" value="F:oxygen sensor activity"/>
    <property type="evidence" value="ECO:0007669"/>
    <property type="project" value="TreeGrafter"/>
</dbReference>
<comment type="catalytic activity">
    <reaction evidence="1">
        <text>GTP = 3',5'-cyclic GMP + diphosphate</text>
        <dbReference type="Rhea" id="RHEA:13665"/>
        <dbReference type="ChEBI" id="CHEBI:33019"/>
        <dbReference type="ChEBI" id="CHEBI:37565"/>
        <dbReference type="ChEBI" id="CHEBI:57746"/>
        <dbReference type="EC" id="4.6.1.2"/>
    </reaction>
</comment>
<dbReference type="CDD" id="cd07302">
    <property type="entry name" value="CHD"/>
    <property type="match status" value="1"/>
</dbReference>
<protein>
    <recommendedName>
        <fullName evidence="4">guanylate cyclase</fullName>
        <ecNumber evidence="4">4.6.1.2</ecNumber>
    </recommendedName>
</protein>
<dbReference type="FunFam" id="3.30.70.1230:FF:000038">
    <property type="entry name" value="soluble guanylate cyclase 89Da"/>
    <property type="match status" value="1"/>
</dbReference>
<evidence type="ECO:0000256" key="6">
    <source>
        <dbReference type="ARBA" id="ARBA00022617"/>
    </source>
</evidence>
<keyword evidence="12 14" id="KW-0456">Lyase</keyword>
<keyword evidence="10" id="KW-0175">Coiled coil</keyword>
<sequence>MYGLVIEGVRFMIQENWGTQVLDQVQKMTLLSEKSISTHDQYSEHVVPQMFKAIHEITGTPYEQIGVLAGRFFVQFLIRNGYGDLMNVMGRRFSDFIKGLDNIHEYFRFSYPKLRAPSFYCQSESEDGLILHYRSRRTGYLSYVIGQLVELARVFYHLNIGIQVLKKKEKGKFQFVVMKINFENIGLNLDVRLRERVKNLNEYLPVDTRSFLRMFPFHISFNKKLEIIMMGQGLHNIMPNSQGLLMTDIFDLQRPCIKFTAEGIIVHQNCVFQVESLHPVIKKSENENILVKINDVTEDKVSLEKKTVTDNDYESLPYVILRGPIIYLKTCDTFLFLATCVVDTLDAMFKMGLYLNDFGESDCNREIIMSTIQKSDTLKQMLENEKRRSQVLTEMTKEISEAKRKTRKLLSQMMPFEVAKQMMRSGNVEHCEAFECVSIGFIRVCDFAKISLSIEAFDVVNLLNTLYSILDEIVDLHGVYKIETIGEAYMISAGCPYRDDGDAEMIADCCLEMIQAVKNFEYPNLENVKKVQVKIGIFSGPVVGGVVGVRTPRYCLFGDTVNTASRMESSNKTPMTIQIGQRTRDRLEKHNSGAFRIKPKGSATIKGKGVMKVYEVEKKKGRARYKKVEPIRKRVIEEKAKADDELMDEDMDGHRGSALSRMSLAESEDSSGSRRGSLSASQLELNKTIAHTIEITSRAASILDMNNMQDENNRPAWSSSHSDERLNKKIKKSESKLTLSSRISTSELASSRSFEPKEEDTPRPTTDEMEQMQKAQSGNLESVREVEEKETVIQKEEVEEEESEPVNVAEADSISAVLDMVEASETASFAEIPSDSIPQDVRVALPDPEEAEKMVKRVSISSVSSVEEDTRPAKKITAKPTSKSRESKESVSQLSRNPSRKQRCRCDDIRADSKLKTKVCTIM</sequence>
<dbReference type="OrthoDB" id="6127067at2759"/>
<dbReference type="GO" id="GO:0038060">
    <property type="term" value="P:nitric oxide-cGMP-mediated signaling"/>
    <property type="evidence" value="ECO:0007669"/>
    <property type="project" value="TreeGrafter"/>
</dbReference>
<dbReference type="InterPro" id="IPR024096">
    <property type="entry name" value="NO_sig/Golgi_transp_ligand-bd"/>
</dbReference>
<dbReference type="SMART" id="SM00044">
    <property type="entry name" value="CYCc"/>
    <property type="match status" value="1"/>
</dbReference>
<comment type="cofactor">
    <cofactor evidence="2">
        <name>heme</name>
        <dbReference type="ChEBI" id="CHEBI:30413"/>
    </cofactor>
</comment>
<dbReference type="GO" id="GO:0005525">
    <property type="term" value="F:GTP binding"/>
    <property type="evidence" value="ECO:0007669"/>
    <property type="project" value="UniProtKB-KW"/>
</dbReference>
<dbReference type="InterPro" id="IPR001054">
    <property type="entry name" value="A/G_cyclase"/>
</dbReference>
<dbReference type="Gene3D" id="3.30.70.1230">
    <property type="entry name" value="Nucleotide cyclase"/>
    <property type="match status" value="1"/>
</dbReference>
<evidence type="ECO:0000259" key="16">
    <source>
        <dbReference type="PROSITE" id="PS50125"/>
    </source>
</evidence>
<feature type="region of interest" description="Disordered" evidence="15">
    <location>
        <begin position="661"/>
        <end position="680"/>
    </location>
</feature>
<feature type="domain" description="Guanylate cyclase" evidence="16">
    <location>
        <begin position="438"/>
        <end position="568"/>
    </location>
</feature>
<feature type="compositionally biased region" description="Polar residues" evidence="15">
    <location>
        <begin position="711"/>
        <end position="720"/>
    </location>
</feature>
<gene>
    <name evidence="17" type="ORF">CAMP_LOCUS14024</name>
</gene>
<dbReference type="SUPFAM" id="SSF55073">
    <property type="entry name" value="Nucleotide cyclase"/>
    <property type="match status" value="1"/>
</dbReference>
<dbReference type="InterPro" id="IPR029787">
    <property type="entry name" value="Nucleotide_cyclase"/>
</dbReference>
<organism evidence="17 18">
    <name type="scientific">Caenorhabditis angaria</name>
    <dbReference type="NCBI Taxonomy" id="860376"/>
    <lineage>
        <taxon>Eukaryota</taxon>
        <taxon>Metazoa</taxon>
        <taxon>Ecdysozoa</taxon>
        <taxon>Nematoda</taxon>
        <taxon>Chromadorea</taxon>
        <taxon>Rhabditida</taxon>
        <taxon>Rhabditina</taxon>
        <taxon>Rhabditomorpha</taxon>
        <taxon>Rhabditoidea</taxon>
        <taxon>Rhabditidae</taxon>
        <taxon>Peloderinae</taxon>
        <taxon>Caenorhabditis</taxon>
    </lineage>
</organism>
<evidence type="ECO:0000313" key="17">
    <source>
        <dbReference type="EMBL" id="CAI5451387.1"/>
    </source>
</evidence>
<evidence type="ECO:0000256" key="15">
    <source>
        <dbReference type="SAM" id="MobiDB-lite"/>
    </source>
</evidence>
<dbReference type="GO" id="GO:0070482">
    <property type="term" value="P:response to oxygen levels"/>
    <property type="evidence" value="ECO:0007669"/>
    <property type="project" value="TreeGrafter"/>
</dbReference>
<dbReference type="Pfam" id="PF07701">
    <property type="entry name" value="HNOBA"/>
    <property type="match status" value="1"/>
</dbReference>
<evidence type="ECO:0000256" key="3">
    <source>
        <dbReference type="ARBA" id="ARBA00004496"/>
    </source>
</evidence>
<dbReference type="InterPro" id="IPR011644">
    <property type="entry name" value="Heme_NO-bd"/>
</dbReference>
<keyword evidence="5" id="KW-0963">Cytoplasm</keyword>
<comment type="subcellular location">
    <subcellularLocation>
        <location evidence="3">Cytoplasm</location>
    </subcellularLocation>
</comment>
<feature type="region of interest" description="Disordered" evidence="15">
    <location>
        <begin position="711"/>
        <end position="809"/>
    </location>
</feature>
<keyword evidence="7" id="KW-0479">Metal-binding</keyword>
<dbReference type="AlphaFoldDB" id="A0A9P1IWE9"/>
<dbReference type="InterPro" id="IPR018297">
    <property type="entry name" value="A/G_cyclase_CS"/>
</dbReference>
<dbReference type="PROSITE" id="PS50125">
    <property type="entry name" value="GUANYLATE_CYCLASE_2"/>
    <property type="match status" value="1"/>
</dbReference>